<dbReference type="SMART" id="SM00355">
    <property type="entry name" value="ZnF_C2H2"/>
    <property type="match status" value="6"/>
</dbReference>
<keyword evidence="4" id="KW-0862">Zinc</keyword>
<dbReference type="GO" id="GO:0008270">
    <property type="term" value="F:zinc ion binding"/>
    <property type="evidence" value="ECO:0007669"/>
    <property type="project" value="UniProtKB-KW"/>
</dbReference>
<dbReference type="InterPro" id="IPR011333">
    <property type="entry name" value="SKP1/BTB/POZ_sf"/>
</dbReference>
<accession>A0A915PHP5</accession>
<dbReference type="Pfam" id="PF00651">
    <property type="entry name" value="BTB"/>
    <property type="match status" value="1"/>
</dbReference>
<dbReference type="Gene3D" id="3.30.710.10">
    <property type="entry name" value="Potassium Channel Kv1.1, Chain A"/>
    <property type="match status" value="1"/>
</dbReference>
<evidence type="ECO:0000256" key="5">
    <source>
        <dbReference type="PROSITE-ProRule" id="PRU00042"/>
    </source>
</evidence>
<feature type="domain" description="BTB" evidence="6">
    <location>
        <begin position="29"/>
        <end position="104"/>
    </location>
</feature>
<dbReference type="Gene3D" id="3.30.160.60">
    <property type="entry name" value="Classic Zinc Finger"/>
    <property type="match status" value="2"/>
</dbReference>
<proteinExistence type="predicted"/>
<dbReference type="Pfam" id="PF23225">
    <property type="entry name" value="zf-C2H2_7th_ZNF462"/>
    <property type="match status" value="1"/>
</dbReference>
<dbReference type="InterPro" id="IPR059059">
    <property type="entry name" value="Znf-C2H2_7th_ZNF462"/>
</dbReference>
<dbReference type="SUPFAM" id="SSF54695">
    <property type="entry name" value="POZ domain"/>
    <property type="match status" value="1"/>
</dbReference>
<dbReference type="AlphaFoldDB" id="A0A915PHP5"/>
<dbReference type="PROSITE" id="PS00028">
    <property type="entry name" value="ZINC_FINGER_C2H2_1"/>
    <property type="match status" value="2"/>
</dbReference>
<evidence type="ECO:0000313" key="9">
    <source>
        <dbReference type="WBParaSite" id="sdigi.contig179.g5739.t1"/>
    </source>
</evidence>
<dbReference type="PROSITE" id="PS50097">
    <property type="entry name" value="BTB"/>
    <property type="match status" value="1"/>
</dbReference>
<reference evidence="9" key="1">
    <citation type="submission" date="2022-11" db="UniProtKB">
        <authorList>
            <consortium name="WormBaseParasite"/>
        </authorList>
    </citation>
    <scope>IDENTIFICATION</scope>
</reference>
<dbReference type="PROSITE" id="PS50157">
    <property type="entry name" value="ZINC_FINGER_C2H2_2"/>
    <property type="match status" value="1"/>
</dbReference>
<keyword evidence="1" id="KW-0479">Metal-binding</keyword>
<evidence type="ECO:0000259" key="7">
    <source>
        <dbReference type="PROSITE" id="PS50157"/>
    </source>
</evidence>
<keyword evidence="8" id="KW-1185">Reference proteome</keyword>
<dbReference type="InterPro" id="IPR036236">
    <property type="entry name" value="Znf_C2H2_sf"/>
</dbReference>
<dbReference type="WBParaSite" id="sdigi.contig179.g5739.t1">
    <property type="protein sequence ID" value="sdigi.contig179.g5739.t1"/>
    <property type="gene ID" value="sdigi.contig179.g5739"/>
</dbReference>
<evidence type="ECO:0000256" key="2">
    <source>
        <dbReference type="ARBA" id="ARBA00022737"/>
    </source>
</evidence>
<dbReference type="Pfam" id="PF00096">
    <property type="entry name" value="zf-C2H2"/>
    <property type="match status" value="1"/>
</dbReference>
<name>A0A915PHP5_9BILA</name>
<evidence type="ECO:0000256" key="4">
    <source>
        <dbReference type="ARBA" id="ARBA00022833"/>
    </source>
</evidence>
<dbReference type="InterPro" id="IPR000210">
    <property type="entry name" value="BTB/POZ_dom"/>
</dbReference>
<evidence type="ECO:0000256" key="1">
    <source>
        <dbReference type="ARBA" id="ARBA00022723"/>
    </source>
</evidence>
<dbReference type="SUPFAM" id="SSF57667">
    <property type="entry name" value="beta-beta-alpha zinc fingers"/>
    <property type="match status" value="2"/>
</dbReference>
<organism evidence="8 9">
    <name type="scientific">Setaria digitata</name>
    <dbReference type="NCBI Taxonomy" id="48799"/>
    <lineage>
        <taxon>Eukaryota</taxon>
        <taxon>Metazoa</taxon>
        <taxon>Ecdysozoa</taxon>
        <taxon>Nematoda</taxon>
        <taxon>Chromadorea</taxon>
        <taxon>Rhabditida</taxon>
        <taxon>Spirurina</taxon>
        <taxon>Spiruromorpha</taxon>
        <taxon>Filarioidea</taxon>
        <taxon>Setariidae</taxon>
        <taxon>Setaria</taxon>
    </lineage>
</organism>
<keyword evidence="3 5" id="KW-0863">Zinc-finger</keyword>
<dbReference type="PANTHER" id="PTHR24379:SF121">
    <property type="entry name" value="C2H2-TYPE DOMAIN-CONTAINING PROTEIN"/>
    <property type="match status" value="1"/>
</dbReference>
<dbReference type="InterPro" id="IPR013087">
    <property type="entry name" value="Znf_C2H2_type"/>
</dbReference>
<dbReference type="Proteomes" id="UP000887581">
    <property type="component" value="Unplaced"/>
</dbReference>
<sequence>MLPVILQAPDHCNALVRKLHHCRQKGQFLDCIIRISTVNGYSKQIFAHQIIIHCFSNILKELTDDLTKKIDLQEINLSLNSVDEVNCFEALINFMYTGLLETANCEPKILKQLATFYEMYDVINLMQPSQLNALSLNHLSDSHMSTVTSSSAMKEWLHHFMQTTRQNPIDATNTFITKKMESWDKTTRTANDIGDLKHELIIPSSEREGWCRNKKYIERVQTGYMCTVCRKVYGRYNSVSYHVTIYHRNPPIRCDEEGCKFSTREARYIHFHKFYRHHIPLPENIDLGSRKCVLCRHISKSPAMLEKHISRHLQYCPRKGHNYQCPQCDKQISSQQEMLDHMAMHTEQEESSYPCKHCKYRGQTERSLRQHVLFKHTSDMFSRKFKCNHCKYASTDPVSLATHYEKMHPEQSLIN</sequence>
<evidence type="ECO:0000313" key="8">
    <source>
        <dbReference type="Proteomes" id="UP000887581"/>
    </source>
</evidence>
<evidence type="ECO:0000256" key="3">
    <source>
        <dbReference type="ARBA" id="ARBA00022771"/>
    </source>
</evidence>
<protein>
    <submittedName>
        <fullName evidence="9">BTB domain-containing protein</fullName>
    </submittedName>
</protein>
<dbReference type="PANTHER" id="PTHR24379">
    <property type="entry name" value="KRAB AND ZINC FINGER DOMAIN-CONTAINING"/>
    <property type="match status" value="1"/>
</dbReference>
<evidence type="ECO:0000259" key="6">
    <source>
        <dbReference type="PROSITE" id="PS50097"/>
    </source>
</evidence>
<keyword evidence="2" id="KW-0677">Repeat</keyword>
<feature type="domain" description="C2H2-type" evidence="7">
    <location>
        <begin position="323"/>
        <end position="350"/>
    </location>
</feature>